<evidence type="ECO:0000313" key="3">
    <source>
        <dbReference type="Proteomes" id="UP000018936"/>
    </source>
</evidence>
<comment type="caution">
    <text evidence="2">The sequence shown here is derived from an EMBL/GenBank/DDBJ whole genome shotgun (WGS) entry which is preliminary data.</text>
</comment>
<evidence type="ECO:0000313" key="2">
    <source>
        <dbReference type="EMBL" id="ETE68782.1"/>
    </source>
</evidence>
<dbReference type="AlphaFoldDB" id="V8P4H1"/>
<dbReference type="EMBL" id="AZIM01000939">
    <property type="protein sequence ID" value="ETE68782.1"/>
    <property type="molecule type" value="Genomic_DNA"/>
</dbReference>
<dbReference type="Pfam" id="PF08347">
    <property type="entry name" value="CTNNB1_binding"/>
    <property type="match status" value="1"/>
</dbReference>
<feature type="non-terminal residue" evidence="2">
    <location>
        <position position="1"/>
    </location>
</feature>
<feature type="domain" description="CTNNB1 binding N-teminal" evidence="1">
    <location>
        <begin position="1"/>
        <end position="29"/>
    </location>
</feature>
<reference evidence="2 3" key="1">
    <citation type="journal article" date="2013" name="Proc. Natl. Acad. Sci. U.S.A.">
        <title>The king cobra genome reveals dynamic gene evolution and adaptation in the snake venom system.</title>
        <authorList>
            <person name="Vonk F.J."/>
            <person name="Casewell N.R."/>
            <person name="Henkel C.V."/>
            <person name="Heimberg A.M."/>
            <person name="Jansen H.J."/>
            <person name="McCleary R.J."/>
            <person name="Kerkkamp H.M."/>
            <person name="Vos R.A."/>
            <person name="Guerreiro I."/>
            <person name="Calvete J.J."/>
            <person name="Wuster W."/>
            <person name="Woods A.E."/>
            <person name="Logan J.M."/>
            <person name="Harrison R.A."/>
            <person name="Castoe T.A."/>
            <person name="de Koning A.P."/>
            <person name="Pollock D.D."/>
            <person name="Yandell M."/>
            <person name="Calderon D."/>
            <person name="Renjifo C."/>
            <person name="Currier R.B."/>
            <person name="Salgado D."/>
            <person name="Pla D."/>
            <person name="Sanz L."/>
            <person name="Hyder A.S."/>
            <person name="Ribeiro J.M."/>
            <person name="Arntzen J.W."/>
            <person name="van den Thillart G.E."/>
            <person name="Boetzer M."/>
            <person name="Pirovano W."/>
            <person name="Dirks R.P."/>
            <person name="Spaink H.P."/>
            <person name="Duboule D."/>
            <person name="McGlinn E."/>
            <person name="Kini R.M."/>
            <person name="Richardson M.K."/>
        </authorList>
    </citation>
    <scope>NUCLEOTIDE SEQUENCE</scope>
    <source>
        <tissue evidence="2">Blood</tissue>
    </source>
</reference>
<evidence type="ECO:0000259" key="1">
    <source>
        <dbReference type="Pfam" id="PF08347"/>
    </source>
</evidence>
<protein>
    <recommendedName>
        <fullName evidence="1">CTNNB1 binding N-teminal domain-containing protein</fullName>
    </recommendedName>
</protein>
<sequence length="182" mass="21098">MYKGSPYSGYPFLMLSDPYLPNGSMSPLESMCKQTIYQGPCNHEQDAGEQDSALLHTVLLSLEGTDSQSEDLPILMDRDITSVARETFCQLWLMNLTHLLILIAHYMSRFQTLTRKTLNHDLLRPVKANNDFNFRRLYIFQWVCFELMIQPIARLACCTLPKEKKMEMFESRILTTMETVSK</sequence>
<accession>V8P4H1</accession>
<feature type="non-terminal residue" evidence="2">
    <location>
        <position position="182"/>
    </location>
</feature>
<organism evidence="2 3">
    <name type="scientific">Ophiophagus hannah</name>
    <name type="common">King cobra</name>
    <name type="synonym">Naja hannah</name>
    <dbReference type="NCBI Taxonomy" id="8665"/>
    <lineage>
        <taxon>Eukaryota</taxon>
        <taxon>Metazoa</taxon>
        <taxon>Chordata</taxon>
        <taxon>Craniata</taxon>
        <taxon>Vertebrata</taxon>
        <taxon>Euteleostomi</taxon>
        <taxon>Lepidosauria</taxon>
        <taxon>Squamata</taxon>
        <taxon>Bifurcata</taxon>
        <taxon>Unidentata</taxon>
        <taxon>Episquamata</taxon>
        <taxon>Toxicofera</taxon>
        <taxon>Serpentes</taxon>
        <taxon>Colubroidea</taxon>
        <taxon>Elapidae</taxon>
        <taxon>Elapinae</taxon>
        <taxon>Ophiophagus</taxon>
    </lineage>
</organism>
<proteinExistence type="predicted"/>
<gene>
    <name evidence="2" type="ORF">L345_05419</name>
</gene>
<dbReference type="Proteomes" id="UP000018936">
    <property type="component" value="Unassembled WGS sequence"/>
</dbReference>
<name>V8P4H1_OPHHA</name>
<keyword evidence="3" id="KW-1185">Reference proteome</keyword>
<dbReference type="InterPro" id="IPR013558">
    <property type="entry name" value="CTNNB1-bd_N"/>
</dbReference>